<organism evidence="1 2">
    <name type="scientific">Penicillium frequentans</name>
    <dbReference type="NCBI Taxonomy" id="3151616"/>
    <lineage>
        <taxon>Eukaryota</taxon>
        <taxon>Fungi</taxon>
        <taxon>Dikarya</taxon>
        <taxon>Ascomycota</taxon>
        <taxon>Pezizomycotina</taxon>
        <taxon>Eurotiomycetes</taxon>
        <taxon>Eurotiomycetidae</taxon>
        <taxon>Eurotiales</taxon>
        <taxon>Aspergillaceae</taxon>
        <taxon>Penicillium</taxon>
    </lineage>
</organism>
<protein>
    <recommendedName>
        <fullName evidence="3">ABM domain-containing protein</fullName>
    </recommendedName>
</protein>
<dbReference type="EMBL" id="JAQIZZ010000006">
    <property type="protein sequence ID" value="KAJ5538649.1"/>
    <property type="molecule type" value="Genomic_DNA"/>
</dbReference>
<reference evidence="1 2" key="1">
    <citation type="journal article" date="2023" name="IMA Fungus">
        <title>Comparative genomic study of the Penicillium genus elucidates a diverse pangenome and 15 lateral gene transfer events.</title>
        <authorList>
            <person name="Petersen C."/>
            <person name="Sorensen T."/>
            <person name="Nielsen M.R."/>
            <person name="Sondergaard T.E."/>
            <person name="Sorensen J.L."/>
            <person name="Fitzpatrick D.A."/>
            <person name="Frisvad J.C."/>
            <person name="Nielsen K.L."/>
        </authorList>
    </citation>
    <scope>NUCLEOTIDE SEQUENCE [LARGE SCALE GENOMIC DNA]</scope>
    <source>
        <strain evidence="1 2">IBT 35679</strain>
    </source>
</reference>
<keyword evidence="2" id="KW-1185">Reference proteome</keyword>
<name>A0AAD6GEV3_9EURO</name>
<comment type="caution">
    <text evidence="1">The sequence shown here is derived from an EMBL/GenBank/DDBJ whole genome shotgun (WGS) entry which is preliminary data.</text>
</comment>
<accession>A0AAD6GEV3</accession>
<dbReference type="Gene3D" id="3.30.70.100">
    <property type="match status" value="1"/>
</dbReference>
<sequence length="215" mass="23781">MAFTELVFPCVKPDPATLEALERDWPKLSKGLTDPNPGLLSAFRGWVLTEDGLDVREDYKEFLLLEWNSADSFNAFVGSQQYAAFAGSIKHLLTGPPTLQFFETKLSPKDAASASVVEILRVTVPNSENVEEALQVWEKASRHLANNGQGTASVTYGKSRNLDKDVVVGIIGWKTSEEQQYMSQDKIWSETLESLKSLGKLSQIIVDIDVMDLGV</sequence>
<gene>
    <name evidence="1" type="ORF">N7494_008128</name>
</gene>
<evidence type="ECO:0000313" key="2">
    <source>
        <dbReference type="Proteomes" id="UP001220324"/>
    </source>
</evidence>
<dbReference type="InterPro" id="IPR011008">
    <property type="entry name" value="Dimeric_a/b-barrel"/>
</dbReference>
<dbReference type="SUPFAM" id="SSF54909">
    <property type="entry name" value="Dimeric alpha+beta barrel"/>
    <property type="match status" value="1"/>
</dbReference>
<evidence type="ECO:0008006" key="3">
    <source>
        <dbReference type="Google" id="ProtNLM"/>
    </source>
</evidence>
<evidence type="ECO:0000313" key="1">
    <source>
        <dbReference type="EMBL" id="KAJ5538649.1"/>
    </source>
</evidence>
<proteinExistence type="predicted"/>
<dbReference type="Proteomes" id="UP001220324">
    <property type="component" value="Unassembled WGS sequence"/>
</dbReference>
<dbReference type="AlphaFoldDB" id="A0AAD6GEV3"/>